<accession>M1PBH5</accession>
<evidence type="ECO:0000313" key="1">
    <source>
        <dbReference type="EMBL" id="AGF97887.1"/>
    </source>
</evidence>
<dbReference type="Proteomes" id="UP000011718">
    <property type="component" value="Chromosome"/>
</dbReference>
<dbReference type="AlphaFoldDB" id="M1PBH5"/>
<proteinExistence type="predicted"/>
<reference evidence="1 2" key="1">
    <citation type="journal article" date="2013" name="Genome Announc.">
        <title>Complete Genome of a Methanosarcina mazei Strain Isolated from Sediment Samples from an Amazonian Flooded Area.</title>
        <authorList>
            <person name="Assis das Gracas D."/>
            <person name="Thiago Juca Ramos R."/>
            <person name="Vieira Araujo A.C."/>
            <person name="Zahlouth R."/>
            <person name="Ribeiro Carneiro A."/>
            <person name="Souza Lopes T."/>
            <person name="Azevedo Barauna R."/>
            <person name="Azevedo V."/>
            <person name="Cruz Schneider M.P."/>
            <person name="Pellizari V.H."/>
            <person name="Silva A."/>
        </authorList>
    </citation>
    <scope>NUCLEOTIDE SEQUENCE [LARGE SCALE GENOMIC DNA]</scope>
    <source>
        <strain evidence="1 2">Tuc01</strain>
    </source>
</reference>
<gene>
    <name evidence="1" type="ORF">MmTuc01_2585</name>
</gene>
<dbReference type="BioCyc" id="MMAZ1236903:G139K-2471-MONOMER"/>
<dbReference type="HOGENOM" id="CLU_3338471_0_0_2"/>
<sequence>MGALLRIISNINGIYENILICNKHIRKANSLKKKKVH</sequence>
<protein>
    <submittedName>
        <fullName evidence="1">Uncharacterized protein</fullName>
    </submittedName>
</protein>
<dbReference type="KEGG" id="mmaz:MmTuc01_2585"/>
<evidence type="ECO:0000313" key="2">
    <source>
        <dbReference type="Proteomes" id="UP000011718"/>
    </source>
</evidence>
<organism evidence="1 2">
    <name type="scientific">Methanosarcina mazei Tuc01</name>
    <dbReference type="NCBI Taxonomy" id="1236903"/>
    <lineage>
        <taxon>Archaea</taxon>
        <taxon>Methanobacteriati</taxon>
        <taxon>Methanobacteriota</taxon>
        <taxon>Stenosarchaea group</taxon>
        <taxon>Methanomicrobia</taxon>
        <taxon>Methanosarcinales</taxon>
        <taxon>Methanosarcinaceae</taxon>
        <taxon>Methanosarcina</taxon>
    </lineage>
</organism>
<name>M1PBH5_METMZ</name>
<dbReference type="EMBL" id="CP004144">
    <property type="protein sequence ID" value="AGF97887.1"/>
    <property type="molecule type" value="Genomic_DNA"/>
</dbReference>